<dbReference type="PANTHER" id="PTHR21666">
    <property type="entry name" value="PEPTIDASE-RELATED"/>
    <property type="match status" value="1"/>
</dbReference>
<organism evidence="3 4">
    <name type="scientific">Leucobacter chromiireducens subsp. chromiireducens</name>
    <dbReference type="NCBI Taxonomy" id="660067"/>
    <lineage>
        <taxon>Bacteria</taxon>
        <taxon>Bacillati</taxon>
        <taxon>Actinomycetota</taxon>
        <taxon>Actinomycetes</taxon>
        <taxon>Micrococcales</taxon>
        <taxon>Microbacteriaceae</taxon>
        <taxon>Leucobacter</taxon>
    </lineage>
</organism>
<evidence type="ECO:0000313" key="3">
    <source>
        <dbReference type="EMBL" id="MBL3688762.1"/>
    </source>
</evidence>
<keyword evidence="4" id="KW-1185">Reference proteome</keyword>
<dbReference type="InterPro" id="IPR050570">
    <property type="entry name" value="Cell_wall_metabolism_enzyme"/>
</dbReference>
<dbReference type="Pfam" id="PF01551">
    <property type="entry name" value="Peptidase_M23"/>
    <property type="match status" value="1"/>
</dbReference>
<evidence type="ECO:0000313" key="4">
    <source>
        <dbReference type="Proteomes" id="UP001646141"/>
    </source>
</evidence>
<dbReference type="SUPFAM" id="SSF51261">
    <property type="entry name" value="Duplicated hybrid motif"/>
    <property type="match status" value="1"/>
</dbReference>
<dbReference type="EMBL" id="QYAD01000001">
    <property type="protein sequence ID" value="MBL3688762.1"/>
    <property type="molecule type" value="Genomic_DNA"/>
</dbReference>
<evidence type="ECO:0000256" key="1">
    <source>
        <dbReference type="SAM" id="SignalP"/>
    </source>
</evidence>
<dbReference type="InterPro" id="IPR011055">
    <property type="entry name" value="Dup_hybrid_motif"/>
</dbReference>
<dbReference type="RefSeq" id="WP_202380772.1">
    <property type="nucleotide sequence ID" value="NZ_BAAAMA010000003.1"/>
</dbReference>
<feature type="chain" id="PRO_5046227484" evidence="1">
    <location>
        <begin position="23"/>
        <end position="260"/>
    </location>
</feature>
<feature type="domain" description="M23ase beta-sheet core" evidence="2">
    <location>
        <begin position="134"/>
        <end position="244"/>
    </location>
</feature>
<dbReference type="PANTHER" id="PTHR21666:SF270">
    <property type="entry name" value="MUREIN HYDROLASE ACTIVATOR ENVC"/>
    <property type="match status" value="1"/>
</dbReference>
<dbReference type="InterPro" id="IPR016047">
    <property type="entry name" value="M23ase_b-sheet_dom"/>
</dbReference>
<sequence>MSAPAAFACAVAALCLGLPVLAAASHLEAQQRASAIADAAALAAADAASGWVDAAPCELADVVADAQGARASRCEVDPAHGEARVEIELSARLGAVTGRARAAPPGPDTVGETGGWVWPAVGRGITQGLHDGFAIDLDVPAGGALLAPRSGIVVWAGADEGPVPAACQARPEWWRGPNHAVIIRHDDGGQPRFSSHNHIAPGSAAALGIAAGTPVRAGQPVARAGMSGCTSGPHSHFTIASTQRNAYPDINPFELLGAPQ</sequence>
<keyword evidence="1" id="KW-0732">Signal</keyword>
<dbReference type="Gene3D" id="2.70.70.10">
    <property type="entry name" value="Glucose Permease (Domain IIA)"/>
    <property type="match status" value="1"/>
</dbReference>
<gene>
    <name evidence="3" type="ORF">D3226_02150</name>
</gene>
<protein>
    <submittedName>
        <fullName evidence="3">M23 family metallopeptidase</fullName>
    </submittedName>
</protein>
<name>A0ABS1SKS2_9MICO</name>
<accession>A0ABS1SKS2</accession>
<reference evidence="3 4" key="1">
    <citation type="submission" date="2018-09" db="EMBL/GenBank/DDBJ databases">
        <title>Comparative genomics of Leucobacter spp.</title>
        <authorList>
            <person name="Reis A.C."/>
            <person name="Kolvenbach B.A."/>
            <person name="Corvini P.F.X."/>
            <person name="Nunes O.C."/>
        </authorList>
    </citation>
    <scope>NUCLEOTIDE SEQUENCE [LARGE SCALE GENOMIC DNA]</scope>
    <source>
        <strain evidence="3 4">L-1</strain>
    </source>
</reference>
<comment type="caution">
    <text evidence="3">The sequence shown here is derived from an EMBL/GenBank/DDBJ whole genome shotgun (WGS) entry which is preliminary data.</text>
</comment>
<dbReference type="CDD" id="cd12797">
    <property type="entry name" value="M23_peptidase"/>
    <property type="match status" value="1"/>
</dbReference>
<feature type="signal peptide" evidence="1">
    <location>
        <begin position="1"/>
        <end position="22"/>
    </location>
</feature>
<evidence type="ECO:0000259" key="2">
    <source>
        <dbReference type="Pfam" id="PF01551"/>
    </source>
</evidence>
<proteinExistence type="predicted"/>
<dbReference type="Proteomes" id="UP001646141">
    <property type="component" value="Unassembled WGS sequence"/>
</dbReference>